<evidence type="ECO:0000256" key="5">
    <source>
        <dbReference type="ARBA" id="ARBA00023797"/>
    </source>
</evidence>
<dbReference type="InterPro" id="IPR039261">
    <property type="entry name" value="FNR_nucleotide-bd"/>
</dbReference>
<evidence type="ECO:0000256" key="2">
    <source>
        <dbReference type="ARBA" id="ARBA00022630"/>
    </source>
</evidence>
<evidence type="ECO:0000256" key="4">
    <source>
        <dbReference type="ARBA" id="ARBA00023002"/>
    </source>
</evidence>
<dbReference type="Gene3D" id="1.20.990.10">
    <property type="entry name" value="NADPH-cytochrome p450 Reductase, Chain A, domain 3"/>
    <property type="match status" value="1"/>
</dbReference>
<evidence type="ECO:0000313" key="8">
    <source>
        <dbReference type="RefSeq" id="XP_070854742.1"/>
    </source>
</evidence>
<name>A0ABM4TXQ9_DROSZ</name>
<dbReference type="Gene3D" id="3.40.50.80">
    <property type="entry name" value="Nucleotide-binding domain of ferredoxin-NADP reductase (FNR) module"/>
    <property type="match status" value="1"/>
</dbReference>
<dbReference type="InterPro" id="IPR017938">
    <property type="entry name" value="Riboflavin_synthase-like_b-brl"/>
</dbReference>
<dbReference type="InterPro" id="IPR017927">
    <property type="entry name" value="FAD-bd_FR_type"/>
</dbReference>
<comment type="cofactor">
    <cofactor evidence="1">
        <name>FAD</name>
        <dbReference type="ChEBI" id="CHEBI:57692"/>
    </cofactor>
</comment>
<dbReference type="SUPFAM" id="SSF52343">
    <property type="entry name" value="Ferredoxin reductase-like, C-terminal NADP-linked domain"/>
    <property type="match status" value="1"/>
</dbReference>
<dbReference type="PANTHER" id="PTHR19384:SF17">
    <property type="entry name" value="NADPH--CYTOCHROME P450 REDUCTASE"/>
    <property type="match status" value="1"/>
</dbReference>
<dbReference type="Proteomes" id="UP001652628">
    <property type="component" value="Chromosome 2"/>
</dbReference>
<reference evidence="8" key="1">
    <citation type="submission" date="2025-08" db="UniProtKB">
        <authorList>
            <consortium name="RefSeq"/>
        </authorList>
    </citation>
    <scope>IDENTIFICATION</scope>
</reference>
<dbReference type="InterPro" id="IPR001433">
    <property type="entry name" value="OxRdtase_FAD/NAD-bd"/>
</dbReference>
<dbReference type="PANTHER" id="PTHR19384">
    <property type="entry name" value="NITRIC OXIDE SYNTHASE-RELATED"/>
    <property type="match status" value="1"/>
</dbReference>
<dbReference type="InterPro" id="IPR003097">
    <property type="entry name" value="CysJ-like_FAD-binding"/>
</dbReference>
<keyword evidence="4" id="KW-0560">Oxidoreductase</keyword>
<keyword evidence="3" id="KW-0274">FAD</keyword>
<dbReference type="SUPFAM" id="SSF63380">
    <property type="entry name" value="Riboflavin synthase domain-like"/>
    <property type="match status" value="1"/>
</dbReference>
<sequence length="269" mass="30883">MLLAETHLTSKYNFQVRGYTSNCLDHPDGKVHGGTEILVRNRIEQQQQIICEVLLFNSTLKPKWTYGSQLWGTQQWSQSLGHHGKERYQSWIQDACRNVIHILEDVKSCRPPIDHVCELLPRLQPRYYSISSSAKVHPTDVHITAVLVEYKSPTGRTNMGVATTYLRNKQPQSGEKVKVPIFIRKSQFRLPTKPETPIIMVGPGTGLAPFRGFIQERQHLRDEGKSVGESILYFGCRKRSEDYIYEAELEEWVKKGTLNLRAAFSRDQS</sequence>
<protein>
    <recommendedName>
        <fullName evidence="5">NADPH--hemoprotein reductase</fullName>
        <ecNumber evidence="5">1.6.2.4</ecNumber>
    </recommendedName>
</protein>
<evidence type="ECO:0000256" key="1">
    <source>
        <dbReference type="ARBA" id="ARBA00001974"/>
    </source>
</evidence>
<dbReference type="PROSITE" id="PS51384">
    <property type="entry name" value="FAD_FR"/>
    <property type="match status" value="1"/>
</dbReference>
<dbReference type="InterPro" id="IPR023173">
    <property type="entry name" value="NADPH_Cyt_P450_Rdtase_alpha"/>
</dbReference>
<proteinExistence type="predicted"/>
<dbReference type="GeneID" id="139354412"/>
<dbReference type="Gene3D" id="2.40.30.10">
    <property type="entry name" value="Translation factors"/>
    <property type="match status" value="1"/>
</dbReference>
<evidence type="ECO:0000259" key="6">
    <source>
        <dbReference type="PROSITE" id="PS51384"/>
    </source>
</evidence>
<organism evidence="7 8">
    <name type="scientific">Drosophila suzukii</name>
    <name type="common">Spotted-wing drosophila fruit fly</name>
    <dbReference type="NCBI Taxonomy" id="28584"/>
    <lineage>
        <taxon>Eukaryota</taxon>
        <taxon>Metazoa</taxon>
        <taxon>Ecdysozoa</taxon>
        <taxon>Arthropoda</taxon>
        <taxon>Hexapoda</taxon>
        <taxon>Insecta</taxon>
        <taxon>Pterygota</taxon>
        <taxon>Neoptera</taxon>
        <taxon>Endopterygota</taxon>
        <taxon>Diptera</taxon>
        <taxon>Brachycera</taxon>
        <taxon>Muscomorpha</taxon>
        <taxon>Ephydroidea</taxon>
        <taxon>Drosophilidae</taxon>
        <taxon>Drosophila</taxon>
        <taxon>Sophophora</taxon>
    </lineage>
</organism>
<keyword evidence="7" id="KW-1185">Reference proteome</keyword>
<dbReference type="EC" id="1.6.2.4" evidence="5"/>
<accession>A0ABM4TXQ9</accession>
<dbReference type="Pfam" id="PF00667">
    <property type="entry name" value="FAD_binding_1"/>
    <property type="match status" value="1"/>
</dbReference>
<feature type="domain" description="FAD-binding FR-type" evidence="6">
    <location>
        <begin position="1"/>
        <end position="191"/>
    </location>
</feature>
<dbReference type="Pfam" id="PF00175">
    <property type="entry name" value="NAD_binding_1"/>
    <property type="match status" value="1"/>
</dbReference>
<evidence type="ECO:0000256" key="3">
    <source>
        <dbReference type="ARBA" id="ARBA00022827"/>
    </source>
</evidence>
<keyword evidence="2" id="KW-0285">Flavoprotein</keyword>
<gene>
    <name evidence="8" type="primary">LOC139354412</name>
</gene>
<dbReference type="RefSeq" id="XP_070854742.1">
    <property type="nucleotide sequence ID" value="XM_070998641.1"/>
</dbReference>
<dbReference type="InterPro" id="IPR001709">
    <property type="entry name" value="Flavoprot_Pyr_Nucl_cyt_Rdtase"/>
</dbReference>
<evidence type="ECO:0000313" key="7">
    <source>
        <dbReference type="Proteomes" id="UP001652628"/>
    </source>
</evidence>
<dbReference type="PRINTS" id="PR00371">
    <property type="entry name" value="FPNCR"/>
</dbReference>